<evidence type="ECO:0000313" key="4">
    <source>
        <dbReference type="Proteomes" id="UP001208017"/>
    </source>
</evidence>
<dbReference type="Proteomes" id="UP001208017">
    <property type="component" value="Unassembled WGS sequence"/>
</dbReference>
<accession>A0ABT3X576</accession>
<proteinExistence type="predicted"/>
<dbReference type="InterPro" id="IPR025324">
    <property type="entry name" value="DUF4230"/>
</dbReference>
<dbReference type="RefSeq" id="WP_267153306.1">
    <property type="nucleotide sequence ID" value="NZ_JAPMLT010000015.1"/>
</dbReference>
<feature type="transmembrane region" description="Helical" evidence="2">
    <location>
        <begin position="96"/>
        <end position="114"/>
    </location>
</feature>
<comment type="caution">
    <text evidence="3">The sequence shown here is derived from an EMBL/GenBank/DDBJ whole genome shotgun (WGS) entry which is preliminary data.</text>
</comment>
<dbReference type="Pfam" id="PF14014">
    <property type="entry name" value="DUF4230"/>
    <property type="match status" value="1"/>
</dbReference>
<keyword evidence="2" id="KW-0812">Transmembrane</keyword>
<reference evidence="3 4" key="1">
    <citation type="submission" date="2022-11" db="EMBL/GenBank/DDBJ databases">
        <title>Study of microbial diversity in lake waters.</title>
        <authorList>
            <person name="Zhang J."/>
        </authorList>
    </citation>
    <scope>NUCLEOTIDE SEQUENCE [LARGE SCALE GENOMIC DNA]</scope>
    <source>
        <strain evidence="3 4">DT12</strain>
    </source>
</reference>
<sequence length="288" mass="31810">MKTEREEVIRQMREAQEETSATMALDSRTLPMFEGGQGTRGAQGLQGEQGRQGEQGLQGLQGLQGQNALQGEGMAKEKLTKSSALDTRWRTFRTRLFVTVLVAASLSFGGWSTYQAYFARPTAATFITGVKDIAQLATAEAYVTTTVEGQDNKLLGMEIPIDLPGTKRHYLMLIPAKMLAGVDLQQVGEDDLLIDHGTKTIQITLPHAAFLQESIQMEQVKLFTSDGLLRSSLNAQESIDILAQHGVIERLRKEASASGLLETAERNAENVLRSLYREFGYQVKVNFR</sequence>
<evidence type="ECO:0000256" key="2">
    <source>
        <dbReference type="SAM" id="Phobius"/>
    </source>
</evidence>
<name>A0ABT3X576_9BACL</name>
<keyword evidence="2" id="KW-1133">Transmembrane helix</keyword>
<organism evidence="3 4">
    <name type="scientific">Tumebacillus lacus</name>
    <dbReference type="NCBI Taxonomy" id="2995335"/>
    <lineage>
        <taxon>Bacteria</taxon>
        <taxon>Bacillati</taxon>
        <taxon>Bacillota</taxon>
        <taxon>Bacilli</taxon>
        <taxon>Bacillales</taxon>
        <taxon>Alicyclobacillaceae</taxon>
        <taxon>Tumebacillus</taxon>
    </lineage>
</organism>
<protein>
    <submittedName>
        <fullName evidence="3">DUF4230 domain-containing protein</fullName>
    </submittedName>
</protein>
<feature type="compositionally biased region" description="Low complexity" evidence="1">
    <location>
        <begin position="42"/>
        <end position="52"/>
    </location>
</feature>
<gene>
    <name evidence="3" type="ORF">OS242_19135</name>
</gene>
<feature type="region of interest" description="Disordered" evidence="1">
    <location>
        <begin position="32"/>
        <end position="52"/>
    </location>
</feature>
<evidence type="ECO:0000313" key="3">
    <source>
        <dbReference type="EMBL" id="MCX7572055.1"/>
    </source>
</evidence>
<dbReference type="EMBL" id="JAPMLT010000015">
    <property type="protein sequence ID" value="MCX7572055.1"/>
    <property type="molecule type" value="Genomic_DNA"/>
</dbReference>
<evidence type="ECO:0000256" key="1">
    <source>
        <dbReference type="SAM" id="MobiDB-lite"/>
    </source>
</evidence>
<keyword evidence="4" id="KW-1185">Reference proteome</keyword>
<keyword evidence="2" id="KW-0472">Membrane</keyword>